<name>A0A091ERI3_FUKDA</name>
<dbReference type="AlphaFoldDB" id="A0A091ERI3"/>
<feature type="region of interest" description="Disordered" evidence="1">
    <location>
        <begin position="1"/>
        <end position="32"/>
    </location>
</feature>
<organism evidence="2 3">
    <name type="scientific">Fukomys damarensis</name>
    <name type="common">Damaraland mole rat</name>
    <name type="synonym">Cryptomys damarensis</name>
    <dbReference type="NCBI Taxonomy" id="885580"/>
    <lineage>
        <taxon>Eukaryota</taxon>
        <taxon>Metazoa</taxon>
        <taxon>Chordata</taxon>
        <taxon>Craniata</taxon>
        <taxon>Vertebrata</taxon>
        <taxon>Euteleostomi</taxon>
        <taxon>Mammalia</taxon>
        <taxon>Eutheria</taxon>
        <taxon>Euarchontoglires</taxon>
        <taxon>Glires</taxon>
        <taxon>Rodentia</taxon>
        <taxon>Hystricomorpha</taxon>
        <taxon>Bathyergidae</taxon>
        <taxon>Fukomys</taxon>
    </lineage>
</organism>
<feature type="compositionally biased region" description="Polar residues" evidence="1">
    <location>
        <begin position="74"/>
        <end position="89"/>
    </location>
</feature>
<sequence length="89" mass="9371">MKEDQKRSADEESTEGVDGEECEKVTDTFEGGNCHTGGRLTLTFEVSGSADEEFAEIDKGGGASADVSEEGSEGIQNLVSSAPTTHEQK</sequence>
<reference evidence="2 3" key="1">
    <citation type="submission" date="2013-11" db="EMBL/GenBank/DDBJ databases">
        <title>The Damaraland mole rat (Fukomys damarensis) genome and evolution of African mole rats.</title>
        <authorList>
            <person name="Gladyshev V.N."/>
            <person name="Fang X."/>
        </authorList>
    </citation>
    <scope>NUCLEOTIDE SEQUENCE [LARGE SCALE GENOMIC DNA]</scope>
    <source>
        <tissue evidence="2">Liver</tissue>
    </source>
</reference>
<evidence type="ECO:0000313" key="2">
    <source>
        <dbReference type="EMBL" id="KFO38386.1"/>
    </source>
</evidence>
<proteinExistence type="predicted"/>
<accession>A0A091ERI3</accession>
<feature type="compositionally biased region" description="Basic and acidic residues" evidence="1">
    <location>
        <begin position="1"/>
        <end position="10"/>
    </location>
</feature>
<feature type="compositionally biased region" description="Acidic residues" evidence="1">
    <location>
        <begin position="11"/>
        <end position="21"/>
    </location>
</feature>
<evidence type="ECO:0000256" key="1">
    <source>
        <dbReference type="SAM" id="MobiDB-lite"/>
    </source>
</evidence>
<feature type="region of interest" description="Disordered" evidence="1">
    <location>
        <begin position="57"/>
        <end position="89"/>
    </location>
</feature>
<keyword evidence="3" id="KW-1185">Reference proteome</keyword>
<protein>
    <submittedName>
        <fullName evidence="2">CCAAT/enhancer-binding protein zeta</fullName>
    </submittedName>
</protein>
<evidence type="ECO:0000313" key="3">
    <source>
        <dbReference type="Proteomes" id="UP000028990"/>
    </source>
</evidence>
<dbReference type="Proteomes" id="UP000028990">
    <property type="component" value="Unassembled WGS sequence"/>
</dbReference>
<gene>
    <name evidence="2" type="ORF">H920_00230</name>
</gene>
<dbReference type="EMBL" id="KN120539">
    <property type="protein sequence ID" value="KFO38386.1"/>
    <property type="molecule type" value="Genomic_DNA"/>
</dbReference>